<keyword evidence="1" id="KW-0812">Transmembrane</keyword>
<keyword evidence="1" id="KW-1133">Transmembrane helix</keyword>
<dbReference type="SMART" id="SM00450">
    <property type="entry name" value="RHOD"/>
    <property type="match status" value="1"/>
</dbReference>
<protein>
    <submittedName>
        <fullName evidence="3">Rhodanese sulfur transferase</fullName>
    </submittedName>
</protein>
<name>W7QS42_9ALTE</name>
<feature type="domain" description="Rhodanese" evidence="2">
    <location>
        <begin position="50"/>
        <end position="141"/>
    </location>
</feature>
<organism evidence="3 4">
    <name type="scientific">Catenovulum agarivorans DS-2</name>
    <dbReference type="NCBI Taxonomy" id="1328313"/>
    <lineage>
        <taxon>Bacteria</taxon>
        <taxon>Pseudomonadati</taxon>
        <taxon>Pseudomonadota</taxon>
        <taxon>Gammaproteobacteria</taxon>
        <taxon>Alteromonadales</taxon>
        <taxon>Alteromonadaceae</taxon>
        <taxon>Catenovulum</taxon>
    </lineage>
</organism>
<feature type="transmembrane region" description="Helical" evidence="1">
    <location>
        <begin position="12"/>
        <end position="30"/>
    </location>
</feature>
<accession>W7QS42</accession>
<dbReference type="PANTHER" id="PTHR43031:SF18">
    <property type="entry name" value="RHODANESE-RELATED SULFURTRANSFERASES"/>
    <property type="match status" value="1"/>
</dbReference>
<dbReference type="PROSITE" id="PS50206">
    <property type="entry name" value="RHODANESE_3"/>
    <property type="match status" value="1"/>
</dbReference>
<dbReference type="SUPFAM" id="SSF52821">
    <property type="entry name" value="Rhodanese/Cell cycle control phosphatase"/>
    <property type="match status" value="1"/>
</dbReference>
<comment type="caution">
    <text evidence="3">The sequence shown here is derived from an EMBL/GenBank/DDBJ whole genome shotgun (WGS) entry which is preliminary data.</text>
</comment>
<keyword evidence="3" id="KW-0808">Transferase</keyword>
<dbReference type="PANTHER" id="PTHR43031">
    <property type="entry name" value="FAD-DEPENDENT OXIDOREDUCTASE"/>
    <property type="match status" value="1"/>
</dbReference>
<keyword evidence="1" id="KW-0472">Membrane</keyword>
<dbReference type="Proteomes" id="UP000019276">
    <property type="component" value="Unassembled WGS sequence"/>
</dbReference>
<dbReference type="InterPro" id="IPR050229">
    <property type="entry name" value="GlpE_sulfurtransferase"/>
</dbReference>
<dbReference type="Pfam" id="PF00581">
    <property type="entry name" value="Rhodanese"/>
    <property type="match status" value="1"/>
</dbReference>
<sequence length="142" mass="15502">MQEYIQFFSNHPIMTGAWFVLFFAVIYTFAQAKFAPYTRVNTQQLTLLVNREDATIVDIRPAAEYNKGHIAGALNITNDKIEGGKNAALEKNKDKPIIVVCTAGLSAAKVATQLCQAGYPKVNLLEGGMNAWLNANLPVAKG</sequence>
<dbReference type="GO" id="GO:0016740">
    <property type="term" value="F:transferase activity"/>
    <property type="evidence" value="ECO:0007669"/>
    <property type="project" value="UniProtKB-KW"/>
</dbReference>
<keyword evidence="4" id="KW-1185">Reference proteome</keyword>
<reference evidence="3 4" key="1">
    <citation type="journal article" date="2014" name="Genome Announc.">
        <title>Draft Genome Sequence of the Agar-Degrading Bacterium Catenovulum sp. Strain DS-2, Isolated from Intestines of Haliotis diversicolor.</title>
        <authorList>
            <person name="Shan D."/>
            <person name="Li X."/>
            <person name="Gu Z."/>
            <person name="Wei G."/>
            <person name="Gao Z."/>
            <person name="Shao Z."/>
        </authorList>
    </citation>
    <scope>NUCLEOTIDE SEQUENCE [LARGE SCALE GENOMIC DNA]</scope>
    <source>
        <strain evidence="3 4">DS-2</strain>
    </source>
</reference>
<dbReference type="OrthoDB" id="9808735at2"/>
<evidence type="ECO:0000259" key="2">
    <source>
        <dbReference type="PROSITE" id="PS50206"/>
    </source>
</evidence>
<evidence type="ECO:0000256" key="1">
    <source>
        <dbReference type="SAM" id="Phobius"/>
    </source>
</evidence>
<dbReference type="RefSeq" id="WP_035014079.1">
    <property type="nucleotide sequence ID" value="NZ_ARZY01000010.1"/>
</dbReference>
<dbReference type="Gene3D" id="3.40.250.10">
    <property type="entry name" value="Rhodanese-like domain"/>
    <property type="match status" value="1"/>
</dbReference>
<dbReference type="InterPro" id="IPR036873">
    <property type="entry name" value="Rhodanese-like_dom_sf"/>
</dbReference>
<proteinExistence type="predicted"/>
<dbReference type="CDD" id="cd00158">
    <property type="entry name" value="RHOD"/>
    <property type="match status" value="1"/>
</dbReference>
<gene>
    <name evidence="3" type="ORF">DS2_07543</name>
</gene>
<dbReference type="AlphaFoldDB" id="W7QS42"/>
<dbReference type="STRING" id="1328313.DS2_07543"/>
<dbReference type="EMBL" id="ARZY01000010">
    <property type="protein sequence ID" value="EWH10668.1"/>
    <property type="molecule type" value="Genomic_DNA"/>
</dbReference>
<dbReference type="eggNOG" id="COG0607">
    <property type="taxonomic scope" value="Bacteria"/>
</dbReference>
<evidence type="ECO:0000313" key="3">
    <source>
        <dbReference type="EMBL" id="EWH10668.1"/>
    </source>
</evidence>
<dbReference type="InterPro" id="IPR001763">
    <property type="entry name" value="Rhodanese-like_dom"/>
</dbReference>
<evidence type="ECO:0000313" key="4">
    <source>
        <dbReference type="Proteomes" id="UP000019276"/>
    </source>
</evidence>